<feature type="region of interest" description="Disordered" evidence="9">
    <location>
        <begin position="900"/>
        <end position="971"/>
    </location>
</feature>
<feature type="domain" description="Peptidase M13 C-terminal" evidence="11">
    <location>
        <begin position="652"/>
        <end position="701"/>
    </location>
</feature>
<evidence type="ECO:0000313" key="14">
    <source>
        <dbReference type="Proteomes" id="UP000053105"/>
    </source>
</evidence>
<feature type="domain" description="Peptidase M13 C-terminal" evidence="11">
    <location>
        <begin position="1295"/>
        <end position="1504"/>
    </location>
</feature>
<evidence type="ECO:0000256" key="9">
    <source>
        <dbReference type="SAM" id="MobiDB-lite"/>
    </source>
</evidence>
<dbReference type="InterPro" id="IPR024079">
    <property type="entry name" value="MetalloPept_cat_dom_sf"/>
</dbReference>
<dbReference type="PRINTS" id="PR00786">
    <property type="entry name" value="NEPRILYSIN"/>
</dbReference>
<feature type="domain" description="Peptidase M13 N-terminal" evidence="12">
    <location>
        <begin position="351"/>
        <end position="590"/>
    </location>
</feature>
<organism evidence="13 14">
    <name type="scientific">Melipona quadrifasciata</name>
    <dbReference type="NCBI Taxonomy" id="166423"/>
    <lineage>
        <taxon>Eukaryota</taxon>
        <taxon>Metazoa</taxon>
        <taxon>Ecdysozoa</taxon>
        <taxon>Arthropoda</taxon>
        <taxon>Hexapoda</taxon>
        <taxon>Insecta</taxon>
        <taxon>Pterygota</taxon>
        <taxon>Neoptera</taxon>
        <taxon>Endopterygota</taxon>
        <taxon>Hymenoptera</taxon>
        <taxon>Apocrita</taxon>
        <taxon>Aculeata</taxon>
        <taxon>Apoidea</taxon>
        <taxon>Anthophila</taxon>
        <taxon>Apidae</taxon>
        <taxon>Melipona</taxon>
    </lineage>
</organism>
<dbReference type="GO" id="GO:0004222">
    <property type="term" value="F:metalloendopeptidase activity"/>
    <property type="evidence" value="ECO:0007669"/>
    <property type="project" value="InterPro"/>
</dbReference>
<evidence type="ECO:0000313" key="13">
    <source>
        <dbReference type="EMBL" id="KOX75736.1"/>
    </source>
</evidence>
<comment type="subcellular location">
    <subcellularLocation>
        <location evidence="2">Cell membrane</location>
        <topology evidence="2">Single-pass type II membrane protein</topology>
    </subcellularLocation>
</comment>
<evidence type="ECO:0000259" key="11">
    <source>
        <dbReference type="Pfam" id="PF01431"/>
    </source>
</evidence>
<feature type="compositionally biased region" description="Acidic residues" evidence="9">
    <location>
        <begin position="265"/>
        <end position="276"/>
    </location>
</feature>
<dbReference type="CDD" id="cd08662">
    <property type="entry name" value="M13"/>
    <property type="match status" value="2"/>
</dbReference>
<dbReference type="PANTHER" id="PTHR11733:SF167">
    <property type="entry name" value="FI17812P1-RELATED"/>
    <property type="match status" value="1"/>
</dbReference>
<feature type="compositionally biased region" description="Acidic residues" evidence="9">
    <location>
        <begin position="900"/>
        <end position="910"/>
    </location>
</feature>
<dbReference type="OrthoDB" id="6475849at2759"/>
<evidence type="ECO:0000256" key="5">
    <source>
        <dbReference type="ARBA" id="ARBA00022723"/>
    </source>
</evidence>
<feature type="compositionally biased region" description="Basic and acidic residues" evidence="9">
    <location>
        <begin position="277"/>
        <end position="297"/>
    </location>
</feature>
<dbReference type="PANTHER" id="PTHR11733">
    <property type="entry name" value="ZINC METALLOPROTEASE FAMILY M13 NEPRILYSIN-RELATED"/>
    <property type="match status" value="1"/>
</dbReference>
<dbReference type="Gene3D" id="1.10.1380.10">
    <property type="entry name" value="Neutral endopeptidase , domain2"/>
    <property type="match status" value="2"/>
</dbReference>
<dbReference type="EMBL" id="KQ435759">
    <property type="protein sequence ID" value="KOX75736.1"/>
    <property type="molecule type" value="Genomic_DNA"/>
</dbReference>
<feature type="domain" description="Peptidase M13 N-terminal" evidence="12">
    <location>
        <begin position="996"/>
        <end position="1235"/>
    </location>
</feature>
<feature type="domain" description="Peptidase M13 N-terminal" evidence="12">
    <location>
        <begin position="716"/>
        <end position="839"/>
    </location>
</feature>
<keyword evidence="14" id="KW-1185">Reference proteome</keyword>
<evidence type="ECO:0000256" key="4">
    <source>
        <dbReference type="ARBA" id="ARBA00022670"/>
    </source>
</evidence>
<dbReference type="GO" id="GO:0016485">
    <property type="term" value="P:protein processing"/>
    <property type="evidence" value="ECO:0007669"/>
    <property type="project" value="TreeGrafter"/>
</dbReference>
<feature type="domain" description="Peptidase M13 N-terminal" evidence="12">
    <location>
        <begin position="67"/>
        <end position="211"/>
    </location>
</feature>
<feature type="chain" id="PRO_5005830889" evidence="10">
    <location>
        <begin position="20"/>
        <end position="1507"/>
    </location>
</feature>
<feature type="region of interest" description="Disordered" evidence="9">
    <location>
        <begin position="231"/>
        <end position="345"/>
    </location>
</feature>
<dbReference type="Pfam" id="PF01431">
    <property type="entry name" value="Peptidase_M13"/>
    <property type="match status" value="2"/>
</dbReference>
<evidence type="ECO:0000259" key="12">
    <source>
        <dbReference type="Pfam" id="PF05649"/>
    </source>
</evidence>
<proteinExistence type="inferred from homology"/>
<dbReference type="InterPro" id="IPR042089">
    <property type="entry name" value="Peptidase_M13_dom_2"/>
</dbReference>
<keyword evidence="5" id="KW-0479">Metal-binding</keyword>
<dbReference type="SUPFAM" id="SSF55486">
    <property type="entry name" value="Metalloproteases ('zincins'), catalytic domain"/>
    <property type="match status" value="4"/>
</dbReference>
<dbReference type="Gene3D" id="3.40.390.10">
    <property type="entry name" value="Collagenase (Catalytic Domain)"/>
    <property type="match status" value="2"/>
</dbReference>
<keyword evidence="7" id="KW-0862">Zinc</keyword>
<keyword evidence="8" id="KW-0482">Metalloprotease</keyword>
<evidence type="ECO:0000256" key="2">
    <source>
        <dbReference type="ARBA" id="ARBA00004401"/>
    </source>
</evidence>
<evidence type="ECO:0000256" key="10">
    <source>
        <dbReference type="SAM" id="SignalP"/>
    </source>
</evidence>
<evidence type="ECO:0000256" key="6">
    <source>
        <dbReference type="ARBA" id="ARBA00022801"/>
    </source>
</evidence>
<dbReference type="PROSITE" id="PS51885">
    <property type="entry name" value="NEPRILYSIN"/>
    <property type="match status" value="1"/>
</dbReference>
<feature type="compositionally biased region" description="Basic and acidic residues" evidence="9">
    <location>
        <begin position="915"/>
        <end position="930"/>
    </location>
</feature>
<dbReference type="GO" id="GO:0005886">
    <property type="term" value="C:plasma membrane"/>
    <property type="evidence" value="ECO:0007669"/>
    <property type="project" value="UniProtKB-SubCell"/>
</dbReference>
<evidence type="ECO:0000256" key="1">
    <source>
        <dbReference type="ARBA" id="ARBA00001947"/>
    </source>
</evidence>
<feature type="compositionally biased region" description="Basic and acidic residues" evidence="9">
    <location>
        <begin position="238"/>
        <end position="252"/>
    </location>
</feature>
<evidence type="ECO:0000256" key="8">
    <source>
        <dbReference type="ARBA" id="ARBA00023049"/>
    </source>
</evidence>
<dbReference type="STRING" id="166423.A0A0M9A3K4"/>
<keyword evidence="4" id="KW-0645">Protease</keyword>
<gene>
    <name evidence="13" type="ORF">WN51_12063</name>
</gene>
<evidence type="ECO:0000256" key="3">
    <source>
        <dbReference type="ARBA" id="ARBA00007357"/>
    </source>
</evidence>
<feature type="compositionally biased region" description="Acidic residues" evidence="9">
    <location>
        <begin position="931"/>
        <end position="957"/>
    </location>
</feature>
<keyword evidence="10" id="KW-0732">Signal</keyword>
<comment type="similarity">
    <text evidence="3">Belongs to the peptidase M13 family.</text>
</comment>
<dbReference type="Pfam" id="PF05649">
    <property type="entry name" value="Peptidase_M13_N"/>
    <property type="match status" value="4"/>
</dbReference>
<dbReference type="InterPro" id="IPR000718">
    <property type="entry name" value="Peptidase_M13"/>
</dbReference>
<keyword evidence="6" id="KW-0378">Hydrolase</keyword>
<dbReference type="Proteomes" id="UP000053105">
    <property type="component" value="Unassembled WGS sequence"/>
</dbReference>
<sequence>MRLIWILVFLVVITDGIDSSLNHTFNSRWLLSTATEEPTEKRPLCLTQQCKDLAKSLVESMNQSVDPCEDFYEYACGNWAKYNPLPVNETRWNMLRKSQKEVEKRLEEIMEERPKHDDLRATKFTKMAFAVCLDTDEIERTGLQPLISTMWRAGGWPLIMEEDEWDQKIYKWQNVDDYYARLTGLNSFHDVHASTNYWIHKGQHLFINTPHLSPNVYNLVNLRNIDVTYSDEKDNDSEERIYKAGSIEKSKEPGNWNNRKRMQDTNDDLYFDDENENADRGENNSGDRSDENDRENDSNYNEHGSGSGDYYEWNDEDGSGSGDYEWDNEGGSGSGDDSDDDGDKSDEIWKTEEEVRKTRETYAEYILNVSVALSEARGIQIPRERLVKDIADLVEFQIELVKYIFEHDEEVKTKLKTLQKRYNALNPQTENGKINWITKVKDVFAIGGMEITDDHVFISSYGYIEALSKLLDRTPSRIIVNYIHWNFLSKVIKASTKRMRELYHNWNSLETLESKRTKQCVADINANYILGYEYVKRYLSEKVLQAASDMVDEIQKEVEYQIKSSTWMDDEVRDIVLDKLVYMNKKIGYPSSYRNITVMKEHFRGLSASKSHFENMLSIMRYEKWKNLGTTFSEEDPIETFEELDFNPLIVNPFFSPVKNSIQITAVNLQQPFFDFKQPWYANYGIIGVIMSHEINHGFDILAQVIKDSMDESVDPCDDFYDYACGNWTKSNPPPENSTEWSLWTMVSKKIDRQIEEIITSEMKHNDTFSVKLAKKWYHSCLDTGAIEKRGVEPLLSTLWRHGGWPLIMENEEWNDEIYNWQIVDDQFARLFGFNAFYDLHYDSLTFEGNNTIIVRSFISAIIEKERLFVITNNVFSMFHISTPHLPVGISKLLPDEEMPILDSSDENNESGEGSQEKGSRERGQQKQNEEDKDEEDEEKNESDVDWNTAEEGEEEETEKKKITVREHRRKLGRVKKNHNKKKIMHKHMDKKGRTRRENLEELRESYREYILNVSLILSRERGVQVPKERIVEDIKDLVEFIIKLGEIERSDNEPMNTTLQEFQTYYKTLGPITRTNKINWVRKVQKIFSEAGVDLDDDAEITVMYPEYIEKLHTLLAETPERTLVNYVHWLFISNIARAGPSELSDLGERWNGYWSFDSRKETCLTAVQLTKIAGYEYVRRFFSEDIARTGRDMIDDIQKEVEHQIKSSTWMDEDTRHFVLDKLVHMKNWIGYPDWYQNATLAKRFFQGLTIGTSFYENILSYIRYIRWKNLRKILHDDQRDSMEEMMDPLELNAFFMPTENSIAITAVDFQSPFFTHNRPWYVNFGIIGYIMGHEVNHGFDDFGHLYDKDGNQMEWLTAMAQAYDKRAKCFVDQYNGYSIIKGENYTIENYGNQTSGENIADTMGLQTVFRAYKRRERVCKKEDPVLPGLERFSNDQLFFLSSANLWCETVTDKDTIISSAKYDVHSIARLRVIGSMSNSEDFAKAFKCPVGSPMNPENKCNKWE</sequence>
<accession>A0A0M9A3K4</accession>
<feature type="compositionally biased region" description="Acidic residues" evidence="9">
    <location>
        <begin position="312"/>
        <end position="328"/>
    </location>
</feature>
<dbReference type="InterPro" id="IPR008753">
    <property type="entry name" value="Peptidase_M13_N"/>
</dbReference>
<comment type="cofactor">
    <cofactor evidence="1">
        <name>Zn(2+)</name>
        <dbReference type="ChEBI" id="CHEBI:29105"/>
    </cofactor>
</comment>
<protein>
    <submittedName>
        <fullName evidence="13">Endothelin-converting enzyme 1</fullName>
    </submittedName>
</protein>
<reference evidence="13 14" key="1">
    <citation type="submission" date="2015-07" db="EMBL/GenBank/DDBJ databases">
        <title>The genome of Melipona quadrifasciata.</title>
        <authorList>
            <person name="Pan H."/>
            <person name="Kapheim K."/>
        </authorList>
    </citation>
    <scope>NUCLEOTIDE SEQUENCE [LARGE SCALE GENOMIC DNA]</scope>
    <source>
        <strain evidence="13">0111107301</strain>
        <tissue evidence="13">Whole body</tissue>
    </source>
</reference>
<name>A0A0M9A3K4_9HYME</name>
<feature type="signal peptide" evidence="10">
    <location>
        <begin position="1"/>
        <end position="19"/>
    </location>
</feature>
<evidence type="ECO:0000256" key="7">
    <source>
        <dbReference type="ARBA" id="ARBA00022833"/>
    </source>
</evidence>
<dbReference type="GO" id="GO:0046872">
    <property type="term" value="F:metal ion binding"/>
    <property type="evidence" value="ECO:0007669"/>
    <property type="project" value="UniProtKB-KW"/>
</dbReference>
<dbReference type="InterPro" id="IPR018497">
    <property type="entry name" value="Peptidase_M13_C"/>
</dbReference>